<proteinExistence type="predicted"/>
<dbReference type="SMART" id="SM01133">
    <property type="entry name" value="DeoC"/>
    <property type="match status" value="1"/>
</dbReference>
<dbReference type="SUPFAM" id="SSF51569">
    <property type="entry name" value="Aldolase"/>
    <property type="match status" value="1"/>
</dbReference>
<dbReference type="CDD" id="cd00958">
    <property type="entry name" value="DhnA"/>
    <property type="match status" value="1"/>
</dbReference>
<dbReference type="InterPro" id="IPR013785">
    <property type="entry name" value="Aldolase_TIM"/>
</dbReference>
<dbReference type="EMBL" id="ADZX01000003">
    <property type="protein sequence ID" value="EFK97909.1"/>
    <property type="molecule type" value="Genomic_DNA"/>
</dbReference>
<dbReference type="InterPro" id="IPR041720">
    <property type="entry name" value="FbaB-like"/>
</dbReference>
<dbReference type="EC" id="4.1.2.-" evidence="1"/>
<dbReference type="InterPro" id="IPR002915">
    <property type="entry name" value="DeoC/FbaB/LacD_aldolase"/>
</dbReference>
<comment type="caution">
    <text evidence="1">The sequence shown here is derived from an EMBL/GenBank/DDBJ whole genome shotgun (WGS) entry which is preliminary data.</text>
</comment>
<reference evidence="1" key="2">
    <citation type="journal article" date="2011" name="Microb. Ecol.">
        <title>Taxonomic and Functional Metagenomic Profiling of the Microbial Community in the Anoxic Sediment of a Sub-saline Shallow Lake (Laguna de Carrizo, Central Spain).</title>
        <authorList>
            <person name="Ferrer M."/>
            <person name="Guazzaroni M.E."/>
            <person name="Richter M."/>
            <person name="Garcia-Salamanca A."/>
            <person name="Yarza P."/>
            <person name="Suarez-Suarez A."/>
            <person name="Solano J."/>
            <person name="Alcaide M."/>
            <person name="van Dillewijn P."/>
            <person name="Molina-Henares M.A."/>
            <person name="Lopez-Cortes N."/>
            <person name="Al-Ramahi Y."/>
            <person name="Guerrero C."/>
            <person name="Acosta A."/>
            <person name="de Eugenio L.I."/>
            <person name="Martinez V."/>
            <person name="Marques S."/>
            <person name="Rojo F."/>
            <person name="Santero E."/>
            <person name="Genilloud O."/>
            <person name="Perez-Perez J."/>
            <person name="Rossello-Mora R."/>
            <person name="Ramos J.L."/>
        </authorList>
    </citation>
    <scope>NUCLEOTIDE SEQUENCE</scope>
</reference>
<dbReference type="Pfam" id="PF01791">
    <property type="entry name" value="DeoC"/>
    <property type="match status" value="1"/>
</dbReference>
<accession>D9PEX3</accession>
<protein>
    <submittedName>
        <fullName evidence="1">Fructose-bisphosphate aldolase class 1</fullName>
        <ecNumber evidence="1">4.1.2.-</ecNumber>
    </submittedName>
</protein>
<dbReference type="InterPro" id="IPR050456">
    <property type="entry name" value="DeoC/FbaB_aldolase"/>
</dbReference>
<name>D9PEX3_9ZZZZ</name>
<dbReference type="PIRSF" id="PIRSF038992">
    <property type="entry name" value="Aldolase_Ia"/>
    <property type="match status" value="1"/>
</dbReference>
<evidence type="ECO:0000313" key="1">
    <source>
        <dbReference type="EMBL" id="EFK97909.1"/>
    </source>
</evidence>
<keyword evidence="1" id="KW-0456">Lyase</keyword>
<dbReference type="GO" id="GO:0004332">
    <property type="term" value="F:fructose-bisphosphate aldolase activity"/>
    <property type="evidence" value="ECO:0007669"/>
    <property type="project" value="InterPro"/>
</dbReference>
<organism evidence="1">
    <name type="scientific">sediment metagenome</name>
    <dbReference type="NCBI Taxonomy" id="749907"/>
    <lineage>
        <taxon>unclassified sequences</taxon>
        <taxon>metagenomes</taxon>
        <taxon>ecological metagenomes</taxon>
    </lineage>
</organism>
<reference evidence="1" key="1">
    <citation type="submission" date="2010-07" db="EMBL/GenBank/DDBJ databases">
        <authorList>
            <consortium name="CONSOLIDER consortium CSD2007-00005"/>
            <person name="Guazzaroni M.-E."/>
            <person name="Richter M."/>
            <person name="Garcia-Salamanca A."/>
            <person name="Yarza P."/>
            <person name="Ferrer M."/>
        </authorList>
    </citation>
    <scope>NUCLEOTIDE SEQUENCE</scope>
</reference>
<dbReference type="PANTHER" id="PTHR47916">
    <property type="entry name" value="FRUCTOSE-BISPHOSPHATE ALDOLASE CLASS 1"/>
    <property type="match status" value="1"/>
</dbReference>
<dbReference type="AlphaFoldDB" id="D9PEX3"/>
<sequence length="249" mass="27824">MDHGLEHGPKEFNMDTIDPEYVLDVAVKGNYNGMIVQKGIAERYYEHYRHKVPLILKLNGKTNIAQNDPYSPINCSVKRAVELGAQAVGFTIFVGSPQEAKIFHEFGKIQEEAHEYGLPVIAWMYPRGKFVNEETSIDTLAYAARVGLELGADILKMKFNPDIQGYKWVVKCAGNVPLLCAGETKLADKEFLQRTQDIMSAGASGMAIGRNVWQHHDPLGMTKALKKIIFEKASVEAALKCVKNEQKKK</sequence>
<gene>
    <name evidence="1" type="ORF">LDC_0051</name>
</gene>
<dbReference type="PANTHER" id="PTHR47916:SF1">
    <property type="entry name" value="3-HYDROXY-5-PHOSPHONOOXYPENTANE-2,4-DIONE THIOLASE"/>
    <property type="match status" value="1"/>
</dbReference>
<dbReference type="Gene3D" id="3.20.20.70">
    <property type="entry name" value="Aldolase class I"/>
    <property type="match status" value="1"/>
</dbReference>